<reference evidence="1 2" key="1">
    <citation type="journal article" date="2016" name="Nat. Commun.">
        <title>Thousands of microbial genomes shed light on interconnected biogeochemical processes in an aquifer system.</title>
        <authorList>
            <person name="Anantharaman K."/>
            <person name="Brown C.T."/>
            <person name="Hug L.A."/>
            <person name="Sharon I."/>
            <person name="Castelle C.J."/>
            <person name="Probst A.J."/>
            <person name="Thomas B.C."/>
            <person name="Singh A."/>
            <person name="Wilkins M.J."/>
            <person name="Karaoz U."/>
            <person name="Brodie E.L."/>
            <person name="Williams K.H."/>
            <person name="Hubbard S.S."/>
            <person name="Banfield J.F."/>
        </authorList>
    </citation>
    <scope>NUCLEOTIDE SEQUENCE [LARGE SCALE GENOMIC DNA]</scope>
</reference>
<proteinExistence type="predicted"/>
<dbReference type="Gene3D" id="3.90.1720.10">
    <property type="entry name" value="endopeptidase domain like (from Nostoc punctiforme)"/>
    <property type="match status" value="1"/>
</dbReference>
<protein>
    <submittedName>
        <fullName evidence="1">Uncharacterized protein</fullName>
    </submittedName>
</protein>
<name>A0A1F6G1N1_9BACT</name>
<gene>
    <name evidence="1" type="ORF">A3H16_00835</name>
</gene>
<evidence type="ECO:0000313" key="1">
    <source>
        <dbReference type="EMBL" id="OGG92010.1"/>
    </source>
</evidence>
<accession>A0A1F6G1N1</accession>
<dbReference type="EMBL" id="MFMQ01000024">
    <property type="protein sequence ID" value="OGG92010.1"/>
    <property type="molecule type" value="Genomic_DNA"/>
</dbReference>
<dbReference type="AlphaFoldDB" id="A0A1F6G1N1"/>
<evidence type="ECO:0000313" key="2">
    <source>
        <dbReference type="Proteomes" id="UP000178601"/>
    </source>
</evidence>
<dbReference type="Proteomes" id="UP000178601">
    <property type="component" value="Unassembled WGS sequence"/>
</dbReference>
<comment type="caution">
    <text evidence="1">The sequence shown here is derived from an EMBL/GenBank/DDBJ whole genome shotgun (WGS) entry which is preliminary data.</text>
</comment>
<dbReference type="InterPro" id="IPR038765">
    <property type="entry name" value="Papain-like_cys_pep_sf"/>
</dbReference>
<organism evidence="1 2">
    <name type="scientific">Candidatus Kaiserbacteria bacterium RIFCSPLOWO2_12_FULL_53_8</name>
    <dbReference type="NCBI Taxonomy" id="1798529"/>
    <lineage>
        <taxon>Bacteria</taxon>
        <taxon>Candidatus Kaiseribacteriota</taxon>
    </lineage>
</organism>
<dbReference type="SUPFAM" id="SSF54001">
    <property type="entry name" value="Cysteine proteinases"/>
    <property type="match status" value="1"/>
</dbReference>
<sequence>MSSPDSGISETTGKKPDVPEGVKIGDFLVGRYTASDWSRFFPWENWDHAALITSVHPLKVIEAGGIILRKEDKKNGTKEVREGVVEYDFLRPRTIRTLGGEEKPGNLWLMDNLKEVLWLHPMFPDPLREIDHWTTPWRKRKVITEARARQRAATYARSQLGEPFKLSMFKSTKLSASKWDEKEWYCSLLIFKAYSQTVTNMSLESYEPYAGFFVTPEDLVQSRRSSAYHHWFNEKYFPQ</sequence>